<dbReference type="RefSeq" id="WP_092061584.1">
    <property type="nucleotide sequence ID" value="NZ_FNIN01000001.1"/>
</dbReference>
<sequence length="346" mass="40591">MASLIPTPDFLQVSFGWFQFFLILTFILHLIVMNIFVGWLIITLSEESKSYLSVPNFTRTKMPTFLAFTINFGVAPLLFLQVLYGQFLYTSSVLMGNFWISIIFILILTYYLTYYYDFKFSTLSISNRKVILFLVLICVLFVAFLFVNNMTLMLNPTDWYVFSKNKIGSILHLKDPTLFPRYFHFLIASVAIGGLSLSFYASFKKHNKEIVEKGLRWFFNATIVQLFVGLWFIVSLPERVMLSFLGKNIWATLFFSLAMVLIFFALFFSKRKQLKPTITSVFLLITCMVLVRDWVRREYLKEYFNPASLPLKTNYLPFILFILFFVLTLGLIGYMIRLYLKPNREV</sequence>
<keyword evidence="1" id="KW-1133">Transmembrane helix</keyword>
<dbReference type="Proteomes" id="UP000199602">
    <property type="component" value="Unassembled WGS sequence"/>
</dbReference>
<evidence type="ECO:0000313" key="2">
    <source>
        <dbReference type="EMBL" id="SDN21294.1"/>
    </source>
</evidence>
<evidence type="ECO:0000313" key="3">
    <source>
        <dbReference type="Proteomes" id="UP000199602"/>
    </source>
</evidence>
<gene>
    <name evidence="2" type="ORF">SAMN04488516_10147</name>
</gene>
<proteinExistence type="predicted"/>
<feature type="transmembrane region" description="Helical" evidence="1">
    <location>
        <begin position="215"/>
        <end position="234"/>
    </location>
</feature>
<dbReference type="AlphaFoldDB" id="A0A1G9ZIZ4"/>
<accession>A0A1G9ZIZ4</accession>
<keyword evidence="1" id="KW-0472">Membrane</keyword>
<organism evidence="2 3">
    <name type="scientific">Desulfonauticus submarinus</name>
    <dbReference type="NCBI Taxonomy" id="206665"/>
    <lineage>
        <taxon>Bacteria</taxon>
        <taxon>Pseudomonadati</taxon>
        <taxon>Thermodesulfobacteriota</taxon>
        <taxon>Desulfovibrionia</taxon>
        <taxon>Desulfovibrionales</taxon>
        <taxon>Desulfonauticaceae</taxon>
        <taxon>Desulfonauticus</taxon>
    </lineage>
</organism>
<feature type="transmembrane region" description="Helical" evidence="1">
    <location>
        <begin position="130"/>
        <end position="147"/>
    </location>
</feature>
<keyword evidence="1" id="KW-0812">Transmembrane</keyword>
<feature type="transmembrane region" description="Helical" evidence="1">
    <location>
        <begin position="96"/>
        <end position="118"/>
    </location>
</feature>
<keyword evidence="3" id="KW-1185">Reference proteome</keyword>
<protein>
    <submittedName>
        <fullName evidence="2">Uncharacterized protein</fullName>
    </submittedName>
</protein>
<dbReference type="EMBL" id="FNIN01000001">
    <property type="protein sequence ID" value="SDN21294.1"/>
    <property type="molecule type" value="Genomic_DNA"/>
</dbReference>
<name>A0A1G9ZIZ4_9BACT</name>
<feature type="transmembrane region" description="Helical" evidence="1">
    <location>
        <begin position="315"/>
        <end position="340"/>
    </location>
</feature>
<feature type="transmembrane region" description="Helical" evidence="1">
    <location>
        <begin position="20"/>
        <end position="44"/>
    </location>
</feature>
<evidence type="ECO:0000256" key="1">
    <source>
        <dbReference type="SAM" id="Phobius"/>
    </source>
</evidence>
<dbReference type="STRING" id="206665.SAMN04488516_10147"/>
<feature type="transmembrane region" description="Helical" evidence="1">
    <location>
        <begin position="182"/>
        <end position="203"/>
    </location>
</feature>
<feature type="transmembrane region" description="Helical" evidence="1">
    <location>
        <begin position="276"/>
        <end position="295"/>
    </location>
</feature>
<reference evidence="2 3" key="1">
    <citation type="submission" date="2016-10" db="EMBL/GenBank/DDBJ databases">
        <authorList>
            <person name="de Groot N.N."/>
        </authorList>
    </citation>
    <scope>NUCLEOTIDE SEQUENCE [LARGE SCALE GENOMIC DNA]</scope>
    <source>
        <strain evidence="2 3">DSM 15269</strain>
    </source>
</reference>
<dbReference type="OrthoDB" id="9810382at2"/>
<feature type="transmembrane region" description="Helical" evidence="1">
    <location>
        <begin position="249"/>
        <end position="269"/>
    </location>
</feature>
<feature type="transmembrane region" description="Helical" evidence="1">
    <location>
        <begin position="65"/>
        <end position="84"/>
    </location>
</feature>